<feature type="transmembrane region" description="Helical" evidence="5">
    <location>
        <begin position="161"/>
        <end position="180"/>
    </location>
</feature>
<keyword evidence="5" id="KW-0520">NAD</keyword>
<feature type="transmembrane region" description="Helical" evidence="5">
    <location>
        <begin position="399"/>
        <end position="421"/>
    </location>
</feature>
<feature type="transmembrane region" description="Helical" evidence="5">
    <location>
        <begin position="322"/>
        <end position="343"/>
    </location>
</feature>
<proteinExistence type="inferred from homology"/>
<evidence type="ECO:0000256" key="5">
    <source>
        <dbReference type="HAMAP-Rule" id="MF_00445"/>
    </source>
</evidence>
<dbReference type="EC" id="7.1.1.-" evidence="5"/>
<evidence type="ECO:0000259" key="7">
    <source>
        <dbReference type="Pfam" id="PF00361"/>
    </source>
</evidence>
<keyword evidence="4 5" id="KW-0472">Membrane</keyword>
<protein>
    <recommendedName>
        <fullName evidence="5">NADH-quinone oxidoreductase subunit N</fullName>
        <ecNumber evidence="5">7.1.1.-</ecNumber>
    </recommendedName>
    <alternativeName>
        <fullName evidence="5">NADH dehydrogenase I subunit N</fullName>
    </alternativeName>
    <alternativeName>
        <fullName evidence="5">NDH-1 subunit N</fullName>
    </alternativeName>
</protein>
<feature type="domain" description="NADH:quinone oxidoreductase/Mrp antiporter transmembrane" evidence="7">
    <location>
        <begin position="124"/>
        <end position="414"/>
    </location>
</feature>
<feature type="transmembrane region" description="Helical" evidence="5">
    <location>
        <begin position="38"/>
        <end position="57"/>
    </location>
</feature>
<feature type="transmembrane region" description="Helical" evidence="5">
    <location>
        <begin position="236"/>
        <end position="255"/>
    </location>
</feature>
<evidence type="ECO:0000256" key="6">
    <source>
        <dbReference type="RuleBase" id="RU000320"/>
    </source>
</evidence>
<evidence type="ECO:0000313" key="9">
    <source>
        <dbReference type="Proteomes" id="UP000003240"/>
    </source>
</evidence>
<dbReference type="Pfam" id="PF00361">
    <property type="entry name" value="Proton_antipo_M"/>
    <property type="match status" value="1"/>
</dbReference>
<accession>F7NDE9</accession>
<gene>
    <name evidence="5" type="primary">nuoN</name>
    <name evidence="8" type="ORF">ALO_00280</name>
</gene>
<dbReference type="HAMAP" id="MF_00445">
    <property type="entry name" value="NDH1_NuoN_1"/>
    <property type="match status" value="1"/>
</dbReference>
<keyword evidence="5" id="KW-0813">Transport</keyword>
<dbReference type="NCBIfam" id="TIGR01770">
    <property type="entry name" value="NDH_I_N"/>
    <property type="match status" value="1"/>
</dbReference>
<dbReference type="GO" id="GO:0050136">
    <property type="term" value="F:NADH dehydrogenase (quinone) (non-electrogenic) activity"/>
    <property type="evidence" value="ECO:0007669"/>
    <property type="project" value="UniProtKB-UniRule"/>
</dbReference>
<evidence type="ECO:0000313" key="8">
    <source>
        <dbReference type="EMBL" id="EGO65981.1"/>
    </source>
</evidence>
<dbReference type="GO" id="GO:0048038">
    <property type="term" value="F:quinone binding"/>
    <property type="evidence" value="ECO:0007669"/>
    <property type="project" value="UniProtKB-KW"/>
</dbReference>
<keyword evidence="2 5" id="KW-0812">Transmembrane</keyword>
<dbReference type="STRING" id="1009370.ALO_00280"/>
<feature type="transmembrane region" description="Helical" evidence="5">
    <location>
        <begin position="267"/>
        <end position="288"/>
    </location>
</feature>
<keyword evidence="5" id="KW-1278">Translocase</keyword>
<feature type="transmembrane region" description="Helical" evidence="5">
    <location>
        <begin position="295"/>
        <end position="316"/>
    </location>
</feature>
<comment type="caution">
    <text evidence="8">The sequence shown here is derived from an EMBL/GenBank/DDBJ whole genome shotgun (WGS) entry which is preliminary data.</text>
</comment>
<feature type="transmembrane region" description="Helical" evidence="5">
    <location>
        <begin position="106"/>
        <end position="124"/>
    </location>
</feature>
<feature type="transmembrane region" description="Helical" evidence="5">
    <location>
        <begin position="77"/>
        <end position="94"/>
    </location>
</feature>
<comment type="function">
    <text evidence="5">NDH-1 shuttles electrons from NADH, via FMN and iron-sulfur (Fe-S) centers, to quinones in the respiratory chain. The immediate electron acceptor for the enzyme in this species is believed to be a menaquinone. Couples the redox reaction to proton translocation (for every two electrons transferred, four hydrogen ions are translocated across the cytoplasmic membrane), and thus conserves the redox energy in a proton gradient.</text>
</comment>
<evidence type="ECO:0000256" key="2">
    <source>
        <dbReference type="ARBA" id="ARBA00022692"/>
    </source>
</evidence>
<reference evidence="8 9" key="1">
    <citation type="journal article" date="2011" name="EMBO J.">
        <title>Structural diversity of bacterial flagellar motors.</title>
        <authorList>
            <person name="Chen S."/>
            <person name="Beeby M."/>
            <person name="Murphy G.E."/>
            <person name="Leadbetter J.R."/>
            <person name="Hendrixson D.R."/>
            <person name="Briegel A."/>
            <person name="Li Z."/>
            <person name="Shi J."/>
            <person name="Tocheva E.I."/>
            <person name="Muller A."/>
            <person name="Dobro M.J."/>
            <person name="Jensen G.J."/>
        </authorList>
    </citation>
    <scope>NUCLEOTIDE SEQUENCE [LARGE SCALE GENOMIC DNA]</scope>
    <source>
        <strain evidence="8 9">DSM 6540</strain>
    </source>
</reference>
<dbReference type="Proteomes" id="UP000003240">
    <property type="component" value="Unassembled WGS sequence"/>
</dbReference>
<keyword evidence="9" id="KW-1185">Reference proteome</keyword>
<feature type="transmembrane region" description="Helical" evidence="5">
    <location>
        <begin position="6"/>
        <end position="26"/>
    </location>
</feature>
<dbReference type="eggNOG" id="COG1007">
    <property type="taxonomic scope" value="Bacteria"/>
</dbReference>
<evidence type="ECO:0000256" key="4">
    <source>
        <dbReference type="ARBA" id="ARBA00023136"/>
    </source>
</evidence>
<sequence length="475" mass="50613">MNFTMNLSALTTEISMVCLAVLIILLDLFLPDKASRKGLGYLTVAGLLVVFGCSFARYGLETTFYQGMFVVDDYAVFFKQLFLAATVLTLLFSFEYVERLPRGRGEFYAMTVVVALGMMLMASANDFLTLYIAMELMTITFFILVAYIIGNGKSSEAGMKYLIIAASSSAVLLYGVSLVYGTTGSILLSEIVQKMTSSPAALAGAALIIVGFAFKISAVPFHMWSPDIYEGAPVPVTALLAMGSKAAGFAVLVRVMTEAFPLQTVNWLLPVAILAAVSILAGNLAAIPQTNIKRMLAYSSMAQAGYLLTGLVAASAAGVKGILFYGMLYVFANAGAFAVVTAVHLETGSDDIASYAGLAQRSPMLTAVMTISLLSMAGIPPLAGFTGKLYLFTAVVDQGYIWLAFLGFIMSMISVYYYLMVVKTMFLQKPTVNTPLVYSNSLALAAFLAMVLTIGCGIYPAPLAELANMAAGSLF</sequence>
<keyword evidence="3 5" id="KW-1133">Transmembrane helix</keyword>
<keyword evidence="5" id="KW-1003">Cell membrane</keyword>
<comment type="subcellular location">
    <subcellularLocation>
        <location evidence="5">Cell membrane</location>
        <topology evidence="5">Multi-pass membrane protein</topology>
    </subcellularLocation>
    <subcellularLocation>
        <location evidence="1">Endomembrane system</location>
        <topology evidence="1">Multi-pass membrane protein</topology>
    </subcellularLocation>
    <subcellularLocation>
        <location evidence="6">Membrane</location>
        <topology evidence="6">Multi-pass membrane protein</topology>
    </subcellularLocation>
</comment>
<feature type="transmembrane region" description="Helical" evidence="5">
    <location>
        <begin position="442"/>
        <end position="461"/>
    </location>
</feature>
<name>F7NDE9_9FIRM</name>
<dbReference type="GO" id="GO:0042773">
    <property type="term" value="P:ATP synthesis coupled electron transport"/>
    <property type="evidence" value="ECO:0007669"/>
    <property type="project" value="InterPro"/>
</dbReference>
<evidence type="ECO:0000256" key="1">
    <source>
        <dbReference type="ARBA" id="ARBA00004127"/>
    </source>
</evidence>
<dbReference type="GO" id="GO:0005886">
    <property type="term" value="C:plasma membrane"/>
    <property type="evidence" value="ECO:0007669"/>
    <property type="project" value="UniProtKB-SubCell"/>
</dbReference>
<evidence type="ECO:0000256" key="3">
    <source>
        <dbReference type="ARBA" id="ARBA00022989"/>
    </source>
</evidence>
<dbReference type="GO" id="GO:0008137">
    <property type="term" value="F:NADH dehydrogenase (ubiquinone) activity"/>
    <property type="evidence" value="ECO:0007669"/>
    <property type="project" value="InterPro"/>
</dbReference>
<dbReference type="AlphaFoldDB" id="F7NDE9"/>
<comment type="catalytic activity">
    <reaction evidence="5">
        <text>a quinone + NADH + 5 H(+)(in) = a quinol + NAD(+) + 4 H(+)(out)</text>
        <dbReference type="Rhea" id="RHEA:57888"/>
        <dbReference type="ChEBI" id="CHEBI:15378"/>
        <dbReference type="ChEBI" id="CHEBI:24646"/>
        <dbReference type="ChEBI" id="CHEBI:57540"/>
        <dbReference type="ChEBI" id="CHEBI:57945"/>
        <dbReference type="ChEBI" id="CHEBI:132124"/>
    </reaction>
</comment>
<keyword evidence="5" id="KW-0874">Quinone</keyword>
<comment type="similarity">
    <text evidence="5">Belongs to the complex I subunit 2 family.</text>
</comment>
<dbReference type="GO" id="GO:0012505">
    <property type="term" value="C:endomembrane system"/>
    <property type="evidence" value="ECO:0007669"/>
    <property type="project" value="UniProtKB-SubCell"/>
</dbReference>
<feature type="transmembrane region" description="Helical" evidence="5">
    <location>
        <begin position="130"/>
        <end position="149"/>
    </location>
</feature>
<dbReference type="EMBL" id="AFGF01000005">
    <property type="protein sequence ID" value="EGO65981.1"/>
    <property type="molecule type" value="Genomic_DNA"/>
</dbReference>
<keyword evidence="8" id="KW-0830">Ubiquinone</keyword>
<organism evidence="8 9">
    <name type="scientific">Acetonema longum DSM 6540</name>
    <dbReference type="NCBI Taxonomy" id="1009370"/>
    <lineage>
        <taxon>Bacteria</taxon>
        <taxon>Bacillati</taxon>
        <taxon>Bacillota</taxon>
        <taxon>Negativicutes</taxon>
        <taxon>Acetonemataceae</taxon>
        <taxon>Acetonema</taxon>
    </lineage>
</organism>
<dbReference type="PANTHER" id="PTHR22773">
    <property type="entry name" value="NADH DEHYDROGENASE"/>
    <property type="match status" value="1"/>
</dbReference>
<dbReference type="InterPro" id="IPR010096">
    <property type="entry name" value="NADH-Q_OxRdtase_suN/2"/>
</dbReference>
<dbReference type="InterPro" id="IPR001750">
    <property type="entry name" value="ND/Mrp_TM"/>
</dbReference>
<comment type="subunit">
    <text evidence="5">NDH-1 is composed of 14 different subunits. Subunits NuoA, H, J, K, L, M, N constitute the membrane sector of the complex.</text>
</comment>
<feature type="transmembrane region" description="Helical" evidence="5">
    <location>
        <begin position="200"/>
        <end position="224"/>
    </location>
</feature>
<feature type="transmembrane region" description="Helical" evidence="5">
    <location>
        <begin position="364"/>
        <end position="387"/>
    </location>
</feature>
<dbReference type="RefSeq" id="WP_004091645.1">
    <property type="nucleotide sequence ID" value="NZ_AFGF01000005.1"/>
</dbReference>